<feature type="transmembrane region" description="Helical" evidence="1">
    <location>
        <begin position="6"/>
        <end position="24"/>
    </location>
</feature>
<feature type="domain" description="CAAX prenyl protease 2/Lysostaphin resistance protein A-like" evidence="2">
    <location>
        <begin position="147"/>
        <end position="232"/>
    </location>
</feature>
<dbReference type="Pfam" id="PF02517">
    <property type="entry name" value="Rce1-like"/>
    <property type="match status" value="1"/>
</dbReference>
<dbReference type="EMBL" id="JAUSTT010000006">
    <property type="protein sequence ID" value="MDQ0175506.1"/>
    <property type="molecule type" value="Genomic_DNA"/>
</dbReference>
<gene>
    <name evidence="3" type="ORF">J2S08_001340</name>
</gene>
<evidence type="ECO:0000256" key="1">
    <source>
        <dbReference type="SAM" id="Phobius"/>
    </source>
</evidence>
<feature type="transmembrane region" description="Helical" evidence="1">
    <location>
        <begin position="44"/>
        <end position="65"/>
    </location>
</feature>
<evidence type="ECO:0000259" key="2">
    <source>
        <dbReference type="Pfam" id="PF02517"/>
    </source>
</evidence>
<dbReference type="InterPro" id="IPR003675">
    <property type="entry name" value="Rce1/LyrA-like_dom"/>
</dbReference>
<name>A0ABT9WQF1_9BACI</name>
<comment type="caution">
    <text evidence="3">The sequence shown here is derived from an EMBL/GenBank/DDBJ whole genome shotgun (WGS) entry which is preliminary data.</text>
</comment>
<accession>A0ABT9WQF1</accession>
<evidence type="ECO:0000313" key="3">
    <source>
        <dbReference type="EMBL" id="MDQ0175506.1"/>
    </source>
</evidence>
<dbReference type="PANTHER" id="PTHR43592:SF15">
    <property type="entry name" value="CAAX AMINO TERMINAL PROTEASE FAMILY PROTEIN"/>
    <property type="match status" value="1"/>
</dbReference>
<dbReference type="PANTHER" id="PTHR43592">
    <property type="entry name" value="CAAX AMINO TERMINAL PROTEASE"/>
    <property type="match status" value="1"/>
</dbReference>
<feature type="transmembrane region" description="Helical" evidence="1">
    <location>
        <begin position="163"/>
        <end position="191"/>
    </location>
</feature>
<keyword evidence="1" id="KW-0472">Membrane</keyword>
<feature type="transmembrane region" description="Helical" evidence="1">
    <location>
        <begin position="203"/>
        <end position="226"/>
    </location>
</feature>
<dbReference type="GO" id="GO:0006508">
    <property type="term" value="P:proteolysis"/>
    <property type="evidence" value="ECO:0007669"/>
    <property type="project" value="UniProtKB-KW"/>
</dbReference>
<dbReference type="RefSeq" id="WP_307227875.1">
    <property type="nucleotide sequence ID" value="NZ_JAUSTT010000006.1"/>
</dbReference>
<organism evidence="3 4">
    <name type="scientific">Bacillus chungangensis</name>
    <dbReference type="NCBI Taxonomy" id="587633"/>
    <lineage>
        <taxon>Bacteria</taxon>
        <taxon>Bacillati</taxon>
        <taxon>Bacillota</taxon>
        <taxon>Bacilli</taxon>
        <taxon>Bacillales</taxon>
        <taxon>Bacillaceae</taxon>
        <taxon>Bacillus</taxon>
    </lineage>
</organism>
<proteinExistence type="predicted"/>
<protein>
    <submittedName>
        <fullName evidence="3">Membrane protease YdiL (CAAX protease family)</fullName>
    </submittedName>
</protein>
<reference evidence="3 4" key="1">
    <citation type="submission" date="2023-07" db="EMBL/GenBank/DDBJ databases">
        <title>Genomic Encyclopedia of Type Strains, Phase IV (KMG-IV): sequencing the most valuable type-strain genomes for metagenomic binning, comparative biology and taxonomic classification.</title>
        <authorList>
            <person name="Goeker M."/>
        </authorList>
    </citation>
    <scope>NUCLEOTIDE SEQUENCE [LARGE SCALE GENOMIC DNA]</scope>
    <source>
        <strain evidence="3 4">DSM 23837</strain>
    </source>
</reference>
<evidence type="ECO:0000313" key="4">
    <source>
        <dbReference type="Proteomes" id="UP001223586"/>
    </source>
</evidence>
<sequence>MEISFWLFIVFLILFEPIIGYFIFKRFKRNVKTSPGLRIKYYFYIIKGLWIPTVFIFSLVAFTDLKLHHIGLALPTINTDTLGTLTTYIGFSVGILYLLLLLYYGISYKYSKKAREKINQANQKQKNEVAYAEIFPVTPKEKKVWNYVSLTAGITEEIIYRGFLIYAILFLFPDMNIWLAILISSVLFGLAHSYQGFTGVIKTTIIGLFFTIIYIGLGSILPLILFHFCIDYIAKFGEHDQNNATKTVQ</sequence>
<keyword evidence="4" id="KW-1185">Reference proteome</keyword>
<feature type="transmembrane region" description="Helical" evidence="1">
    <location>
        <begin position="85"/>
        <end position="106"/>
    </location>
</feature>
<dbReference type="Proteomes" id="UP001223586">
    <property type="component" value="Unassembled WGS sequence"/>
</dbReference>
<keyword evidence="3" id="KW-0378">Hydrolase</keyword>
<keyword evidence="1" id="KW-1133">Transmembrane helix</keyword>
<keyword evidence="3" id="KW-0645">Protease</keyword>
<dbReference type="GO" id="GO:0008233">
    <property type="term" value="F:peptidase activity"/>
    <property type="evidence" value="ECO:0007669"/>
    <property type="project" value="UniProtKB-KW"/>
</dbReference>
<keyword evidence="1" id="KW-0812">Transmembrane</keyword>